<gene>
    <name evidence="1" type="ORF">SAMN02745163_03735</name>
</gene>
<dbReference type="STRING" id="1121302.SAMN02745163_03735"/>
<reference evidence="1 2" key="1">
    <citation type="submission" date="2016-11" db="EMBL/GenBank/DDBJ databases">
        <authorList>
            <person name="Jaros S."/>
            <person name="Januszkiewicz K."/>
            <person name="Wedrychowicz H."/>
        </authorList>
    </citation>
    <scope>NUCLEOTIDE SEQUENCE [LARGE SCALE GENOMIC DNA]</scope>
    <source>
        <strain evidence="1 2">DSM 21758</strain>
    </source>
</reference>
<keyword evidence="2" id="KW-1185">Reference proteome</keyword>
<name>A0A1M6S2P7_9CLOT</name>
<accession>A0A1M6S2P7</accession>
<evidence type="ECO:0000313" key="2">
    <source>
        <dbReference type="Proteomes" id="UP000184310"/>
    </source>
</evidence>
<protein>
    <recommendedName>
        <fullName evidence="3">Sigma factor</fullName>
    </recommendedName>
</protein>
<evidence type="ECO:0000313" key="1">
    <source>
        <dbReference type="EMBL" id="SHK38929.1"/>
    </source>
</evidence>
<dbReference type="Proteomes" id="UP000184310">
    <property type="component" value="Unassembled WGS sequence"/>
</dbReference>
<sequence length="177" mass="21419">MFNFIVYYLLLIFYLVKTHSMSVVPILKEEFMSTNDDFKKVENMLYNYKNTKIEIENMYLDLEILENDYKGIGAISYEEKTGPTNSFNSSVENEVVKRDEKILRLRKKIRLKEIEIIKINNVLEALNEKEKEFIKYKYFEKYTHSKISEVIYISFDYINEYRIKIINKISSYFQEEI</sequence>
<dbReference type="InterPro" id="IPR013324">
    <property type="entry name" value="RNA_pol_sigma_r3/r4-like"/>
</dbReference>
<proteinExistence type="predicted"/>
<evidence type="ECO:0008006" key="3">
    <source>
        <dbReference type="Google" id="ProtNLM"/>
    </source>
</evidence>
<dbReference type="EMBL" id="FQZB01000016">
    <property type="protein sequence ID" value="SHK38929.1"/>
    <property type="molecule type" value="Genomic_DNA"/>
</dbReference>
<dbReference type="SUPFAM" id="SSF88659">
    <property type="entry name" value="Sigma3 and sigma4 domains of RNA polymerase sigma factors"/>
    <property type="match status" value="1"/>
</dbReference>
<organism evidence="1 2">
    <name type="scientific">Clostridium cavendishii DSM 21758</name>
    <dbReference type="NCBI Taxonomy" id="1121302"/>
    <lineage>
        <taxon>Bacteria</taxon>
        <taxon>Bacillati</taxon>
        <taxon>Bacillota</taxon>
        <taxon>Clostridia</taxon>
        <taxon>Eubacteriales</taxon>
        <taxon>Clostridiaceae</taxon>
        <taxon>Clostridium</taxon>
    </lineage>
</organism>
<dbReference type="AlphaFoldDB" id="A0A1M6S2P7"/>